<keyword evidence="5" id="KW-0602">Photosynthesis</keyword>
<dbReference type="PANTHER" id="PTHR35703:SF2">
    <property type="entry name" value="HEME OXYGENASE 1, CHLOROPLASTIC-RELATED"/>
    <property type="match status" value="1"/>
</dbReference>
<evidence type="ECO:0000256" key="7">
    <source>
        <dbReference type="ARBA" id="ARBA00022640"/>
    </source>
</evidence>
<dbReference type="PANTHER" id="PTHR35703">
    <property type="entry name" value="HEME OXYGENASE 1, CHLOROPLASTIC-RELATED"/>
    <property type="match status" value="1"/>
</dbReference>
<dbReference type="Proteomes" id="UP001472677">
    <property type="component" value="Unassembled WGS sequence"/>
</dbReference>
<dbReference type="InterPro" id="IPR002051">
    <property type="entry name" value="Haem_Oase"/>
</dbReference>
<dbReference type="EC" id="1.14.14.18" evidence="3"/>
<organism evidence="12 13">
    <name type="scientific">Hibiscus sabdariffa</name>
    <name type="common">roselle</name>
    <dbReference type="NCBI Taxonomy" id="183260"/>
    <lineage>
        <taxon>Eukaryota</taxon>
        <taxon>Viridiplantae</taxon>
        <taxon>Streptophyta</taxon>
        <taxon>Embryophyta</taxon>
        <taxon>Tracheophyta</taxon>
        <taxon>Spermatophyta</taxon>
        <taxon>Magnoliopsida</taxon>
        <taxon>eudicotyledons</taxon>
        <taxon>Gunneridae</taxon>
        <taxon>Pentapetalae</taxon>
        <taxon>rosids</taxon>
        <taxon>malvids</taxon>
        <taxon>Malvales</taxon>
        <taxon>Malvaceae</taxon>
        <taxon>Malvoideae</taxon>
        <taxon>Hibiscus</taxon>
    </lineage>
</organism>
<comment type="similarity">
    <text evidence="2">Belongs to the heme oxygenase family.</text>
</comment>
<protein>
    <recommendedName>
        <fullName evidence="3">heme oxygenase (biliverdin-producing)</fullName>
        <ecNumber evidence="3">1.14.14.18</ecNumber>
    </recommendedName>
</protein>
<accession>A0ABR2B445</accession>
<dbReference type="CDD" id="cd19165">
    <property type="entry name" value="HemeO"/>
    <property type="match status" value="1"/>
</dbReference>
<keyword evidence="4" id="KW-0150">Chloroplast</keyword>
<keyword evidence="9" id="KW-0809">Transit peptide</keyword>
<evidence type="ECO:0000256" key="2">
    <source>
        <dbReference type="ARBA" id="ARBA00006134"/>
    </source>
</evidence>
<evidence type="ECO:0000313" key="13">
    <source>
        <dbReference type="Proteomes" id="UP001472677"/>
    </source>
</evidence>
<proteinExistence type="inferred from homology"/>
<gene>
    <name evidence="12" type="ORF">V6N12_008357</name>
</gene>
<name>A0ABR2B445_9ROSI</name>
<keyword evidence="8" id="KW-0479">Metal-binding</keyword>
<reference evidence="12 13" key="1">
    <citation type="journal article" date="2024" name="G3 (Bethesda)">
        <title>Genome assembly of Hibiscus sabdariffa L. provides insights into metabolisms of medicinal natural products.</title>
        <authorList>
            <person name="Kim T."/>
        </authorList>
    </citation>
    <scope>NUCLEOTIDE SEQUENCE [LARGE SCALE GENOMIC DNA]</scope>
    <source>
        <strain evidence="12">TK-2024</strain>
        <tissue evidence="12">Old leaves</tissue>
    </source>
</reference>
<evidence type="ECO:0000256" key="1">
    <source>
        <dbReference type="ARBA" id="ARBA00004229"/>
    </source>
</evidence>
<comment type="subcellular location">
    <subcellularLocation>
        <location evidence="1">Plastid</location>
        <location evidence="1">Chloroplast</location>
    </subcellularLocation>
</comment>
<evidence type="ECO:0000256" key="11">
    <source>
        <dbReference type="ARBA" id="ARBA00023004"/>
    </source>
</evidence>
<keyword evidence="11" id="KW-0408">Iron</keyword>
<keyword evidence="13" id="KW-1185">Reference proteome</keyword>
<dbReference type="EMBL" id="JBBPBM010000193">
    <property type="protein sequence ID" value="KAK8501341.1"/>
    <property type="molecule type" value="Genomic_DNA"/>
</dbReference>
<comment type="caution">
    <text evidence="12">The sequence shown here is derived from an EMBL/GenBank/DDBJ whole genome shotgun (WGS) entry which is preliminary data.</text>
</comment>
<dbReference type="SUPFAM" id="SSF48613">
    <property type="entry name" value="Heme oxygenase-like"/>
    <property type="match status" value="1"/>
</dbReference>
<evidence type="ECO:0000256" key="10">
    <source>
        <dbReference type="ARBA" id="ARBA00023002"/>
    </source>
</evidence>
<evidence type="ECO:0000256" key="4">
    <source>
        <dbReference type="ARBA" id="ARBA00022528"/>
    </source>
</evidence>
<keyword evidence="6" id="KW-0349">Heme</keyword>
<evidence type="ECO:0000256" key="6">
    <source>
        <dbReference type="ARBA" id="ARBA00022617"/>
    </source>
</evidence>
<dbReference type="InterPro" id="IPR016053">
    <property type="entry name" value="Haem_Oase-like"/>
</dbReference>
<keyword evidence="7" id="KW-0934">Plastid</keyword>
<sequence>MASLALIPQSRFVFQKPNLSIVSSPNVSSSVGIIPKDSPCSKTRFLKLPGKVTRNVVVSAEKPWERYPGPGGETKGKGKGFVEEMRFVAMKLHTREQAAEGEMEAKAPEEQRVEKWEPTLDGYLKFLVDSKLVYDTLEEIIEEAAFPSYGEFRNSGLERSEKLAMDLEWFRQKGYAVGEPSAPGVTYAHYLKQLSDHDPQAFICHFYNVYFANSAGGRIISNKITREILDNKELEFYKYDADLSQLLQTMRDKLNKVAENWSRDDKNRCLEETQKSFKFYRNILRLILS</sequence>
<dbReference type="InterPro" id="IPR016951">
    <property type="entry name" value="Haem_Oase_decyc_pln"/>
</dbReference>
<evidence type="ECO:0000256" key="5">
    <source>
        <dbReference type="ARBA" id="ARBA00022531"/>
    </source>
</evidence>
<evidence type="ECO:0000256" key="9">
    <source>
        <dbReference type="ARBA" id="ARBA00022946"/>
    </source>
</evidence>
<evidence type="ECO:0000256" key="3">
    <source>
        <dbReference type="ARBA" id="ARBA00012360"/>
    </source>
</evidence>
<evidence type="ECO:0000313" key="12">
    <source>
        <dbReference type="EMBL" id="KAK8501341.1"/>
    </source>
</evidence>
<dbReference type="InterPro" id="IPR016084">
    <property type="entry name" value="Haem_Oase-like_multi-hlx"/>
</dbReference>
<dbReference type="Gene3D" id="1.20.910.10">
    <property type="entry name" value="Heme oxygenase-like"/>
    <property type="match status" value="1"/>
</dbReference>
<dbReference type="Pfam" id="PF01126">
    <property type="entry name" value="Heme_oxygenase"/>
    <property type="match status" value="1"/>
</dbReference>
<evidence type="ECO:0000256" key="8">
    <source>
        <dbReference type="ARBA" id="ARBA00022723"/>
    </source>
</evidence>
<keyword evidence="10" id="KW-0560">Oxidoreductase</keyword>